<keyword evidence="2" id="KW-0540">Nuclease</keyword>
<evidence type="ECO:0000256" key="6">
    <source>
        <dbReference type="ARBA" id="ARBA00023016"/>
    </source>
</evidence>
<evidence type="ECO:0008006" key="8">
    <source>
        <dbReference type="Google" id="ProtNLM"/>
    </source>
</evidence>
<accession>X1D588</accession>
<keyword evidence="5" id="KW-0694">RNA-binding</keyword>
<evidence type="ECO:0000256" key="1">
    <source>
        <dbReference type="ARBA" id="ARBA00022649"/>
    </source>
</evidence>
<evidence type="ECO:0000256" key="3">
    <source>
        <dbReference type="ARBA" id="ARBA00022759"/>
    </source>
</evidence>
<dbReference type="AlphaFoldDB" id="X1D588"/>
<reference evidence="7" key="1">
    <citation type="journal article" date="2014" name="Front. Microbiol.">
        <title>High frequency of phylogenetically diverse reductive dehalogenase-homologous genes in deep subseafloor sedimentary metagenomes.</title>
        <authorList>
            <person name="Kawai M."/>
            <person name="Futagami T."/>
            <person name="Toyoda A."/>
            <person name="Takaki Y."/>
            <person name="Nishi S."/>
            <person name="Hori S."/>
            <person name="Arai W."/>
            <person name="Tsubouchi T."/>
            <person name="Morono Y."/>
            <person name="Uchiyama I."/>
            <person name="Ito T."/>
            <person name="Fujiyama A."/>
            <person name="Inagaki F."/>
            <person name="Takami H."/>
        </authorList>
    </citation>
    <scope>NUCLEOTIDE SEQUENCE</scope>
    <source>
        <strain evidence="7">Expedition CK06-06</strain>
    </source>
</reference>
<dbReference type="GO" id="GO:0016787">
    <property type="term" value="F:hydrolase activity"/>
    <property type="evidence" value="ECO:0007669"/>
    <property type="project" value="UniProtKB-KW"/>
</dbReference>
<dbReference type="SUPFAM" id="SSF54786">
    <property type="entry name" value="YcfA/nrd intein domain"/>
    <property type="match status" value="1"/>
</dbReference>
<keyword evidence="6" id="KW-0346">Stress response</keyword>
<keyword evidence="4" id="KW-0378">Hydrolase</keyword>
<sequence length="84" mass="9476">MSKYPIISGKRLIKALLKEGYIVYKGRRGKLGKGSHVSMKHPNNNRIITIVPNTSKDITKGLLATIRRQLNLSKEEFIKILSNS</sequence>
<evidence type="ECO:0000313" key="7">
    <source>
        <dbReference type="EMBL" id="GAH15377.1"/>
    </source>
</evidence>
<comment type="caution">
    <text evidence="7">The sequence shown here is derived from an EMBL/GenBank/DDBJ whole genome shotgun (WGS) entry which is preliminary data.</text>
</comment>
<name>X1D588_9ZZZZ</name>
<dbReference type="InterPro" id="IPR038570">
    <property type="entry name" value="HicA_sf"/>
</dbReference>
<keyword evidence="1" id="KW-1277">Toxin-antitoxin system</keyword>
<dbReference type="GO" id="GO:0003729">
    <property type="term" value="F:mRNA binding"/>
    <property type="evidence" value="ECO:0007669"/>
    <property type="project" value="InterPro"/>
</dbReference>
<evidence type="ECO:0000256" key="4">
    <source>
        <dbReference type="ARBA" id="ARBA00022801"/>
    </source>
</evidence>
<proteinExistence type="predicted"/>
<gene>
    <name evidence="7" type="ORF">S01H4_60303</name>
</gene>
<keyword evidence="3" id="KW-0255">Endonuclease</keyword>
<organism evidence="7">
    <name type="scientific">marine sediment metagenome</name>
    <dbReference type="NCBI Taxonomy" id="412755"/>
    <lineage>
        <taxon>unclassified sequences</taxon>
        <taxon>metagenomes</taxon>
        <taxon>ecological metagenomes</taxon>
    </lineage>
</organism>
<dbReference type="Pfam" id="PF07927">
    <property type="entry name" value="HicA_toxin"/>
    <property type="match status" value="1"/>
</dbReference>
<dbReference type="EMBL" id="BART01035533">
    <property type="protein sequence ID" value="GAH15377.1"/>
    <property type="molecule type" value="Genomic_DNA"/>
</dbReference>
<evidence type="ECO:0000256" key="2">
    <source>
        <dbReference type="ARBA" id="ARBA00022722"/>
    </source>
</evidence>
<dbReference type="Gene3D" id="3.30.920.30">
    <property type="entry name" value="Hypothetical protein"/>
    <property type="match status" value="1"/>
</dbReference>
<evidence type="ECO:0000256" key="5">
    <source>
        <dbReference type="ARBA" id="ARBA00022884"/>
    </source>
</evidence>
<dbReference type="GO" id="GO:0004519">
    <property type="term" value="F:endonuclease activity"/>
    <property type="evidence" value="ECO:0007669"/>
    <property type="project" value="UniProtKB-KW"/>
</dbReference>
<protein>
    <recommendedName>
        <fullName evidence="8">Addiction module toxin, HicA family</fullName>
    </recommendedName>
</protein>
<dbReference type="InterPro" id="IPR012933">
    <property type="entry name" value="HicA_mRNA_interferase"/>
</dbReference>